<feature type="DNA-binding region" description="H-T-H motif" evidence="4">
    <location>
        <begin position="37"/>
        <end position="56"/>
    </location>
</feature>
<organism evidence="6 7">
    <name type="scientific">Rothia santali</name>
    <dbReference type="NCBI Taxonomy" id="2949643"/>
    <lineage>
        <taxon>Bacteria</taxon>
        <taxon>Bacillati</taxon>
        <taxon>Actinomycetota</taxon>
        <taxon>Actinomycetes</taxon>
        <taxon>Micrococcales</taxon>
        <taxon>Micrococcaceae</taxon>
        <taxon>Rothia</taxon>
    </lineage>
</organism>
<dbReference type="GO" id="GO:0000976">
    <property type="term" value="F:transcription cis-regulatory region binding"/>
    <property type="evidence" value="ECO:0007669"/>
    <property type="project" value="TreeGrafter"/>
</dbReference>
<sequence>MDDETKPKGQMSAEVRRELLMTAALEVMKREGVAAASTRAICEEAGMPHGAFHYCFGSKRELFAAILRNGLDVPLEKSWILLSPSTHPEDAFRILLRGYWDDVVADPRRELVLSELTNHALRDDALRGLPAWESGLYRERIAKHLSELAERTGSEVLIPHTDLAEMILSAILGATTSWLSHGEDETARRTLDHFAGVFARFIHPREATVAADL</sequence>
<evidence type="ECO:0000256" key="4">
    <source>
        <dbReference type="PROSITE-ProRule" id="PRU00335"/>
    </source>
</evidence>
<dbReference type="PANTHER" id="PTHR30055:SF234">
    <property type="entry name" value="HTH-TYPE TRANSCRIPTIONAL REGULATOR BETI"/>
    <property type="match status" value="1"/>
</dbReference>
<evidence type="ECO:0000256" key="2">
    <source>
        <dbReference type="ARBA" id="ARBA00023125"/>
    </source>
</evidence>
<dbReference type="RefSeq" id="WP_254166544.1">
    <property type="nucleotide sequence ID" value="NZ_JANAFB010000017.1"/>
</dbReference>
<dbReference type="PROSITE" id="PS50977">
    <property type="entry name" value="HTH_TETR_2"/>
    <property type="match status" value="1"/>
</dbReference>
<evidence type="ECO:0000313" key="7">
    <source>
        <dbReference type="Proteomes" id="UP001139502"/>
    </source>
</evidence>
<keyword evidence="2 4" id="KW-0238">DNA-binding</keyword>
<dbReference type="InterPro" id="IPR001647">
    <property type="entry name" value="HTH_TetR"/>
</dbReference>
<dbReference type="PRINTS" id="PR00455">
    <property type="entry name" value="HTHTETR"/>
</dbReference>
<keyword evidence="1" id="KW-0805">Transcription regulation</keyword>
<gene>
    <name evidence="6" type="ORF">NBM05_08555</name>
</gene>
<dbReference type="Proteomes" id="UP001139502">
    <property type="component" value="Unassembled WGS sequence"/>
</dbReference>
<reference evidence="6" key="1">
    <citation type="submission" date="2022-06" db="EMBL/GenBank/DDBJ databases">
        <title>Rothia sp. isolated from sandalwood seedling.</title>
        <authorList>
            <person name="Tuikhar N."/>
            <person name="Kirdat K."/>
            <person name="Thorat V."/>
            <person name="Swetha P."/>
            <person name="Padma S."/>
            <person name="Sundararaj R."/>
            <person name="Yadav A."/>
        </authorList>
    </citation>
    <scope>NUCLEOTIDE SEQUENCE</scope>
    <source>
        <strain evidence="6">AR01</strain>
    </source>
</reference>
<comment type="caution">
    <text evidence="6">The sequence shown here is derived from an EMBL/GenBank/DDBJ whole genome shotgun (WGS) entry which is preliminary data.</text>
</comment>
<dbReference type="InterPro" id="IPR036271">
    <property type="entry name" value="Tet_transcr_reg_TetR-rel_C_sf"/>
</dbReference>
<dbReference type="SUPFAM" id="SSF48498">
    <property type="entry name" value="Tetracyclin repressor-like, C-terminal domain"/>
    <property type="match status" value="1"/>
</dbReference>
<keyword evidence="3" id="KW-0804">Transcription</keyword>
<evidence type="ECO:0000259" key="5">
    <source>
        <dbReference type="PROSITE" id="PS50977"/>
    </source>
</evidence>
<evidence type="ECO:0000313" key="6">
    <source>
        <dbReference type="EMBL" id="MCP3426052.1"/>
    </source>
</evidence>
<dbReference type="Pfam" id="PF00440">
    <property type="entry name" value="TetR_N"/>
    <property type="match status" value="1"/>
</dbReference>
<protein>
    <submittedName>
        <fullName evidence="6">TetR/AcrR family transcriptional regulator</fullName>
    </submittedName>
</protein>
<name>A0A9X2KHP2_9MICC</name>
<keyword evidence="7" id="KW-1185">Reference proteome</keyword>
<evidence type="ECO:0000256" key="1">
    <source>
        <dbReference type="ARBA" id="ARBA00023015"/>
    </source>
</evidence>
<dbReference type="GO" id="GO:0003700">
    <property type="term" value="F:DNA-binding transcription factor activity"/>
    <property type="evidence" value="ECO:0007669"/>
    <property type="project" value="TreeGrafter"/>
</dbReference>
<accession>A0A9X2KHP2</accession>
<feature type="domain" description="HTH tetR-type" evidence="5">
    <location>
        <begin position="14"/>
        <end position="74"/>
    </location>
</feature>
<dbReference type="SUPFAM" id="SSF46689">
    <property type="entry name" value="Homeodomain-like"/>
    <property type="match status" value="1"/>
</dbReference>
<dbReference type="InterPro" id="IPR009057">
    <property type="entry name" value="Homeodomain-like_sf"/>
</dbReference>
<dbReference type="Gene3D" id="1.10.357.10">
    <property type="entry name" value="Tetracycline Repressor, domain 2"/>
    <property type="match status" value="1"/>
</dbReference>
<dbReference type="PANTHER" id="PTHR30055">
    <property type="entry name" value="HTH-TYPE TRANSCRIPTIONAL REGULATOR RUTR"/>
    <property type="match status" value="1"/>
</dbReference>
<proteinExistence type="predicted"/>
<dbReference type="EMBL" id="JANAFB010000017">
    <property type="protein sequence ID" value="MCP3426052.1"/>
    <property type="molecule type" value="Genomic_DNA"/>
</dbReference>
<dbReference type="InterPro" id="IPR050109">
    <property type="entry name" value="HTH-type_TetR-like_transc_reg"/>
</dbReference>
<evidence type="ECO:0000256" key="3">
    <source>
        <dbReference type="ARBA" id="ARBA00023163"/>
    </source>
</evidence>
<dbReference type="AlphaFoldDB" id="A0A9X2KHP2"/>